<dbReference type="KEGG" id="sapp:SAC06_05805"/>
<dbReference type="SMART" id="SM00507">
    <property type="entry name" value="HNHc"/>
    <property type="match status" value="1"/>
</dbReference>
<feature type="domain" description="HNH nuclease" evidence="1">
    <location>
        <begin position="386"/>
        <end position="438"/>
    </location>
</feature>
<evidence type="ECO:0000313" key="2">
    <source>
        <dbReference type="EMBL" id="XBW07171.1"/>
    </source>
</evidence>
<name>A0AAU7V5S0_9ACTO</name>
<proteinExistence type="predicted"/>
<reference evidence="2" key="1">
    <citation type="submission" date="2023-11" db="EMBL/GenBank/DDBJ databases">
        <title>Scrofimicrobium hongkongense sp. nov., isolated from a patient with peritonitis.</title>
        <authorList>
            <person name="Lao H.Y."/>
            <person name="Wong A.Y.P."/>
            <person name="Ng T.L."/>
            <person name="Wong R.Y.L."/>
            <person name="Yau M.C.Y."/>
            <person name="Lam J.Y.W."/>
            <person name="Siu G.K.H."/>
        </authorList>
    </citation>
    <scope>NUCLEOTIDE SEQUENCE</scope>
    <source>
        <strain evidence="2">R131</strain>
    </source>
</reference>
<organism evidence="2">
    <name type="scientific">Scrofimicrobium appendicitidis</name>
    <dbReference type="NCBI Taxonomy" id="3079930"/>
    <lineage>
        <taxon>Bacteria</taxon>
        <taxon>Bacillati</taxon>
        <taxon>Actinomycetota</taxon>
        <taxon>Actinomycetes</taxon>
        <taxon>Actinomycetales</taxon>
        <taxon>Actinomycetaceae</taxon>
        <taxon>Scrofimicrobium</taxon>
    </lineage>
</organism>
<dbReference type="EMBL" id="CP138335">
    <property type="protein sequence ID" value="XBW07171.1"/>
    <property type="molecule type" value="Genomic_DNA"/>
</dbReference>
<dbReference type="CDD" id="cd00085">
    <property type="entry name" value="HNHc"/>
    <property type="match status" value="1"/>
</dbReference>
<protein>
    <submittedName>
        <fullName evidence="2">DUF222 domain-containing protein</fullName>
    </submittedName>
</protein>
<dbReference type="InterPro" id="IPR003870">
    <property type="entry name" value="DUF222"/>
</dbReference>
<dbReference type="InterPro" id="IPR003615">
    <property type="entry name" value="HNH_nuc"/>
</dbReference>
<accession>A0AAU7V5S0</accession>
<dbReference type="Gene3D" id="1.10.30.50">
    <property type="match status" value="1"/>
</dbReference>
<dbReference type="Pfam" id="PF02720">
    <property type="entry name" value="DUF222"/>
    <property type="match status" value="1"/>
</dbReference>
<dbReference type="RefSeq" id="WP_350257377.1">
    <property type="nucleotide sequence ID" value="NZ_CP138335.1"/>
</dbReference>
<evidence type="ECO:0000259" key="1">
    <source>
        <dbReference type="SMART" id="SM00507"/>
    </source>
</evidence>
<sequence>MATKTAQAPGGTVTAAQIHAVFEQALSRVDQIAALDNLSQLGDEEFIEFTRGVESWGRKIEALRIGCAAEANVRTHQRPADESLAGKLGCGSTIELLQRLSGASRNSLRQRIRTGRHVTPSLSLQGEVLVPKYQYVAGALGDGQLSASVADLVIQTLRYGAGADPAKLDYAERCLVETATGVSLGTGNEVGLPAHYDDMRVVCRTWAQFLNQDGSAPADDDIMPRRGFSFGPERRGLVPVRGNLVPEVAALLQSLFDAILSPRVKDTGLQELPLGDPDDSSLQHRDRRTVVQKQHDALATILGAVPQDPEIPMLGGAPVTVMIQTTEEEVRHGRGGWLHGAQGRWTRIGANAVNHSACIGATQLYSQRKNGQITALGTSARIFTANQRKAILSRDKGCVIPGCTVPGNWCEIHHVIPHVLGGETHTDNGVLLCYYHHRNLDQNGWRIQM</sequence>
<dbReference type="AlphaFoldDB" id="A0AAU7V5S0"/>
<gene>
    <name evidence="2" type="ORF">SAC06_05805</name>
</gene>